<keyword evidence="5" id="KW-1185">Reference proteome</keyword>
<evidence type="ECO:0000313" key="5">
    <source>
        <dbReference type="Proteomes" id="UP001419084"/>
    </source>
</evidence>
<organism evidence="4 5">
    <name type="scientific">Lacrimispora amygdalina</name>
    <dbReference type="NCBI Taxonomy" id="253257"/>
    <lineage>
        <taxon>Bacteria</taxon>
        <taxon>Bacillati</taxon>
        <taxon>Bacillota</taxon>
        <taxon>Clostridia</taxon>
        <taxon>Lachnospirales</taxon>
        <taxon>Lachnospiraceae</taxon>
        <taxon>Lacrimispora</taxon>
    </lineage>
</organism>
<keyword evidence="1" id="KW-0808">Transferase</keyword>
<evidence type="ECO:0000313" key="4">
    <source>
        <dbReference type="EMBL" id="GLB30947.1"/>
    </source>
</evidence>
<dbReference type="PANTHER" id="PTHR43800:SF1">
    <property type="entry name" value="PEPTIDYL-LYSINE N-ACETYLTRANSFERASE YJAB"/>
    <property type="match status" value="1"/>
</dbReference>
<reference evidence="4 5" key="1">
    <citation type="journal article" date="2024" name="Int. J. Syst. Evol. Microbiol.">
        <title>Lacrimispora brassicae sp. nov. isolated from fermented cabbage, and proposal of Clostridium indicum Gundawar et al. 2019 and Clostridium methoxybenzovorans Mechichi et al. 1999 as heterotypic synonyms of Lacrimispora amygdalina (Parshina et al. 2003) Haas and Blanchard 2020 and Lacrimispora indolis (McClung and McCoy 1957) Haas and Blanchard 2020, respectively.</title>
        <authorList>
            <person name="Kobayashi H."/>
            <person name="Tanizawa Y."/>
            <person name="Sakamoto M."/>
            <person name="Ohkuma M."/>
            <person name="Tohno M."/>
        </authorList>
    </citation>
    <scope>NUCLEOTIDE SEQUENCE [LARGE SCALE GENOMIC DNA]</scope>
    <source>
        <strain evidence="4 5">DSM 12857</strain>
    </source>
</reference>
<accession>A0ABQ5M7V3</accession>
<dbReference type="SUPFAM" id="SSF55729">
    <property type="entry name" value="Acyl-CoA N-acyltransferases (Nat)"/>
    <property type="match status" value="1"/>
</dbReference>
<dbReference type="NCBIfam" id="NF007853">
    <property type="entry name" value="PRK10562.1"/>
    <property type="match status" value="1"/>
</dbReference>
<gene>
    <name evidence="4" type="primary">wecD_1</name>
    <name evidence="4" type="ORF">LAD12857_28700</name>
</gene>
<comment type="caution">
    <text evidence="4">The sequence shown here is derived from an EMBL/GenBank/DDBJ whole genome shotgun (WGS) entry which is preliminary data.</text>
</comment>
<dbReference type="InterPro" id="IPR000182">
    <property type="entry name" value="GNAT_dom"/>
</dbReference>
<feature type="domain" description="N-acetyltransferase" evidence="3">
    <location>
        <begin position="1"/>
        <end position="140"/>
    </location>
</feature>
<dbReference type="InterPro" id="IPR016181">
    <property type="entry name" value="Acyl_CoA_acyltransferase"/>
</dbReference>
<dbReference type="PANTHER" id="PTHR43800">
    <property type="entry name" value="PEPTIDYL-LYSINE N-ACETYLTRANSFERASE YJAB"/>
    <property type="match status" value="1"/>
</dbReference>
<dbReference type="PROSITE" id="PS51186">
    <property type="entry name" value="GNAT"/>
    <property type="match status" value="1"/>
</dbReference>
<evidence type="ECO:0000256" key="2">
    <source>
        <dbReference type="ARBA" id="ARBA00023315"/>
    </source>
</evidence>
<evidence type="ECO:0000256" key="1">
    <source>
        <dbReference type="ARBA" id="ARBA00022679"/>
    </source>
</evidence>
<dbReference type="EMBL" id="BRPJ01000051">
    <property type="protein sequence ID" value="GLB30947.1"/>
    <property type="molecule type" value="Genomic_DNA"/>
</dbReference>
<protein>
    <submittedName>
        <fullName evidence="4">Acetyltransferase</fullName>
    </submittedName>
</protein>
<proteinExistence type="predicted"/>
<name>A0ABQ5M7V3_9FIRM</name>
<sequence length="140" mass="16276">MIRDFKKHDIDKVMELWLDTNISAHSFIESEYWKSNYDTVKAIMPSATIYVYEEDNVIKGFVGLMDDYIAGIFVSQYVQSNGIGKTLLDYAKDKKDVLSLSVYKENSRAVNFYLREGFTVSNEQVDENTDNLELNMNWTK</sequence>
<dbReference type="CDD" id="cd04301">
    <property type="entry name" value="NAT_SF"/>
    <property type="match status" value="1"/>
</dbReference>
<evidence type="ECO:0000259" key="3">
    <source>
        <dbReference type="PROSITE" id="PS51186"/>
    </source>
</evidence>
<dbReference type="Proteomes" id="UP001419084">
    <property type="component" value="Unassembled WGS sequence"/>
</dbReference>
<keyword evidence="2" id="KW-0012">Acyltransferase</keyword>
<dbReference type="RefSeq" id="WP_346065510.1">
    <property type="nucleotide sequence ID" value="NZ_BRPJ01000051.1"/>
</dbReference>
<dbReference type="Gene3D" id="3.40.630.30">
    <property type="match status" value="1"/>
</dbReference>
<dbReference type="Pfam" id="PF13673">
    <property type="entry name" value="Acetyltransf_10"/>
    <property type="match status" value="1"/>
</dbReference>